<comment type="subcellular location">
    <subcellularLocation>
        <location evidence="1">Membrane</location>
        <topology evidence="1">Multi-pass membrane protein</topology>
    </subcellularLocation>
</comment>
<feature type="transmembrane region" description="Helical" evidence="7">
    <location>
        <begin position="196"/>
        <end position="216"/>
    </location>
</feature>
<dbReference type="EMBL" id="CDMY01000305">
    <property type="protein sequence ID" value="CEM01483.1"/>
    <property type="molecule type" value="Genomic_DNA"/>
</dbReference>
<evidence type="ECO:0000256" key="7">
    <source>
        <dbReference type="SAM" id="Phobius"/>
    </source>
</evidence>
<keyword evidence="10" id="KW-1185">Reference proteome</keyword>
<dbReference type="OrthoDB" id="5982228at2759"/>
<feature type="region of interest" description="Disordered" evidence="6">
    <location>
        <begin position="590"/>
        <end position="663"/>
    </location>
</feature>
<feature type="compositionally biased region" description="Polar residues" evidence="6">
    <location>
        <begin position="465"/>
        <end position="477"/>
    </location>
</feature>
<feature type="transmembrane region" description="Helical" evidence="7">
    <location>
        <begin position="341"/>
        <end position="363"/>
    </location>
</feature>
<keyword evidence="4 7" id="KW-1133">Transmembrane helix</keyword>
<evidence type="ECO:0000256" key="3">
    <source>
        <dbReference type="ARBA" id="ARBA00022692"/>
    </source>
</evidence>
<organism evidence="9 10">
    <name type="scientific">Vitrella brassicaformis (strain CCMP3155)</name>
    <dbReference type="NCBI Taxonomy" id="1169540"/>
    <lineage>
        <taxon>Eukaryota</taxon>
        <taxon>Sar</taxon>
        <taxon>Alveolata</taxon>
        <taxon>Colpodellida</taxon>
        <taxon>Vitrellaceae</taxon>
        <taxon>Vitrella</taxon>
    </lineage>
</organism>
<accession>A0A0G4ETU4</accession>
<evidence type="ECO:0000256" key="1">
    <source>
        <dbReference type="ARBA" id="ARBA00004141"/>
    </source>
</evidence>
<dbReference type="GO" id="GO:0015171">
    <property type="term" value="F:amino acid transmembrane transporter activity"/>
    <property type="evidence" value="ECO:0007669"/>
    <property type="project" value="TreeGrafter"/>
</dbReference>
<sequence length="736" mass="77827">MTTGGSTSEPRQQKKNIWRRMVRRKPSHLIREELHLDADEPPSASLTVSAPLPTDSPVGLRKCITFADLVLFGIGATVGAGIFVVTGEGGRMAGPGLVLSFVTACGGCLLSALAYAEFASDIPSAGSAYTFVYSSLGELFAFLNGLFLVMEYGLSGAAIAKGWTAYVTSLLSYKNADGEVINYLPPFLRDYQVNDWLSWSPLSGLLVLFLTAISVLGISSTKAFNGCITFLNIALILIFVATGLRYTSASNWDPFFPGHFSGVMQAAGVVFFSYIGFDSVTTLSEEVADKRIIPLAIFASLFIVTTLYCLTSIVLTGMVASPELDLGTPLASAFKKHGANALAFLVSLGAVTSTMATSLASLVGQPRIFYRMSCDGLLWPIFAKVDRQRQIPFYGALISGISCALLSALVNFGALVDVISAGTLLAFTSVCAGLIIRRADSPTDQHQQVPRYEAVPTEEDPSTAPPLSTIDSSIDNMSSSPDLSVSEPSSPQAANDTPSAAASPQPRRASDGSSGRVGHVRDMGAEGATAARVRWKARLGWAVGGYFSSCIAFGYAVASTTSSLLVFAAVFLLISTAAAVAYSYRMTLRSPPAPPPHPPVPPPAALSGTADPSVVGRPSSPTYRPKQRHSLDEEGESGGIEMTAMPSRERESDEGGVGHGGEGEKYMRGGGGGDGDNGFRCPCVPLLPMVGMLINCYLVCSLKVDAFYRCVATVVLGLVIYLAYGVHHSTMERQYN</sequence>
<evidence type="ECO:0000256" key="2">
    <source>
        <dbReference type="ARBA" id="ARBA00022448"/>
    </source>
</evidence>
<feature type="region of interest" description="Disordered" evidence="6">
    <location>
        <begin position="442"/>
        <end position="520"/>
    </location>
</feature>
<feature type="transmembrane region" description="Helical" evidence="7">
    <location>
        <begin position="539"/>
        <end position="558"/>
    </location>
</feature>
<feature type="transmembrane region" description="Helical" evidence="7">
    <location>
        <begin position="418"/>
        <end position="436"/>
    </location>
</feature>
<feature type="transmembrane region" description="Helical" evidence="7">
    <location>
        <begin position="128"/>
        <end position="150"/>
    </location>
</feature>
<dbReference type="AlphaFoldDB" id="A0A0G4ETU4"/>
<feature type="transmembrane region" description="Helical" evidence="7">
    <location>
        <begin position="264"/>
        <end position="283"/>
    </location>
</feature>
<dbReference type="Proteomes" id="UP000041254">
    <property type="component" value="Unassembled WGS sequence"/>
</dbReference>
<dbReference type="GO" id="GO:0016020">
    <property type="term" value="C:membrane"/>
    <property type="evidence" value="ECO:0007669"/>
    <property type="project" value="UniProtKB-SubCell"/>
</dbReference>
<feature type="transmembrane region" description="Helical" evidence="7">
    <location>
        <begin position="706"/>
        <end position="726"/>
    </location>
</feature>
<feature type="domain" description="Cationic amino acid transporter C-terminal" evidence="8">
    <location>
        <begin position="679"/>
        <end position="729"/>
    </location>
</feature>
<dbReference type="InParanoid" id="A0A0G4ETU4"/>
<dbReference type="PANTHER" id="PTHR43243">
    <property type="entry name" value="INNER MEMBRANE TRANSPORTER YGJI-RELATED"/>
    <property type="match status" value="1"/>
</dbReference>
<evidence type="ECO:0000259" key="8">
    <source>
        <dbReference type="Pfam" id="PF13906"/>
    </source>
</evidence>
<evidence type="ECO:0000313" key="10">
    <source>
        <dbReference type="Proteomes" id="UP000041254"/>
    </source>
</evidence>
<feature type="transmembrane region" description="Helical" evidence="7">
    <location>
        <begin position="66"/>
        <end position="85"/>
    </location>
</feature>
<dbReference type="Pfam" id="PF13906">
    <property type="entry name" value="AA_permease_C"/>
    <property type="match status" value="1"/>
</dbReference>
<name>A0A0G4ETU4_VITBC</name>
<dbReference type="PANTHER" id="PTHR43243:SF4">
    <property type="entry name" value="CATIONIC AMINO ACID TRANSPORTER 4"/>
    <property type="match status" value="1"/>
</dbReference>
<keyword evidence="3 7" id="KW-0812">Transmembrane</keyword>
<protein>
    <recommendedName>
        <fullName evidence="8">Cationic amino acid transporter C-terminal domain-containing protein</fullName>
    </recommendedName>
</protein>
<evidence type="ECO:0000313" key="9">
    <source>
        <dbReference type="EMBL" id="CEM01483.1"/>
    </source>
</evidence>
<dbReference type="InterPro" id="IPR029485">
    <property type="entry name" value="CAT_C"/>
</dbReference>
<keyword evidence="5 7" id="KW-0472">Membrane</keyword>
<dbReference type="Gene3D" id="1.20.1740.10">
    <property type="entry name" value="Amino acid/polyamine transporter I"/>
    <property type="match status" value="1"/>
</dbReference>
<keyword evidence="2" id="KW-0813">Transport</keyword>
<feature type="transmembrane region" description="Helical" evidence="7">
    <location>
        <begin position="564"/>
        <end position="584"/>
    </location>
</feature>
<evidence type="ECO:0000256" key="6">
    <source>
        <dbReference type="SAM" id="MobiDB-lite"/>
    </source>
</evidence>
<dbReference type="Pfam" id="PF13520">
    <property type="entry name" value="AA_permease_2"/>
    <property type="match status" value="1"/>
</dbReference>
<feature type="compositionally biased region" description="Pro residues" evidence="6">
    <location>
        <begin position="591"/>
        <end position="604"/>
    </location>
</feature>
<evidence type="ECO:0000256" key="5">
    <source>
        <dbReference type="ARBA" id="ARBA00023136"/>
    </source>
</evidence>
<feature type="compositionally biased region" description="Low complexity" evidence="6">
    <location>
        <begin position="498"/>
        <end position="507"/>
    </location>
</feature>
<dbReference type="InterPro" id="IPR002293">
    <property type="entry name" value="AA/rel_permease1"/>
</dbReference>
<evidence type="ECO:0000256" key="4">
    <source>
        <dbReference type="ARBA" id="ARBA00022989"/>
    </source>
</evidence>
<gene>
    <name evidence="9" type="ORF">Vbra_13113</name>
</gene>
<dbReference type="STRING" id="1169540.A0A0G4ETU4"/>
<dbReference type="PhylomeDB" id="A0A0G4ETU4"/>
<feature type="transmembrane region" description="Helical" evidence="7">
    <location>
        <begin position="223"/>
        <end position="244"/>
    </location>
</feature>
<dbReference type="VEuPathDB" id="CryptoDB:Vbra_13113"/>
<feature type="compositionally biased region" description="Low complexity" evidence="6">
    <location>
        <begin position="478"/>
        <end position="491"/>
    </location>
</feature>
<feature type="transmembrane region" description="Helical" evidence="7">
    <location>
        <begin position="295"/>
        <end position="321"/>
    </location>
</feature>
<reference evidence="9 10" key="1">
    <citation type="submission" date="2014-11" db="EMBL/GenBank/DDBJ databases">
        <authorList>
            <person name="Zhu J."/>
            <person name="Qi W."/>
            <person name="Song R."/>
        </authorList>
    </citation>
    <scope>NUCLEOTIDE SEQUENCE [LARGE SCALE GENOMIC DNA]</scope>
</reference>
<proteinExistence type="predicted"/>
<feature type="transmembrane region" description="Helical" evidence="7">
    <location>
        <begin position="97"/>
        <end position="116"/>
    </location>
</feature>
<feature type="transmembrane region" description="Helical" evidence="7">
    <location>
        <begin position="391"/>
        <end position="412"/>
    </location>
</feature>